<feature type="chain" id="PRO_5014776893" description="Periplasmic protein" evidence="1">
    <location>
        <begin position="23"/>
        <end position="173"/>
    </location>
</feature>
<dbReference type="Proteomes" id="UP000231094">
    <property type="component" value="Unassembled WGS sequence"/>
</dbReference>
<dbReference type="GO" id="GO:0042597">
    <property type="term" value="C:periplasmic space"/>
    <property type="evidence" value="ECO:0007669"/>
    <property type="project" value="InterPro"/>
</dbReference>
<sequence>MKAFICVVTLAALSSMSMGAFAAAKTEQPPTAVVTETETVVVHEQTPVLGPVVTHSILSKLNLSAQQRALVQKIDHQYASQRPLMSNGNRQILANLHQERRNLIVNKQFDDTKAKNMIAQEQHLWAEQQQARADYDFLQLKREHDIYQILTPRQQQQYWILRQQQKLLHSRPQ</sequence>
<name>A0A2N9Y2I1_9NEIS</name>
<dbReference type="AlphaFoldDB" id="A0A2N9Y2I1"/>
<dbReference type="EMBL" id="MEIV01000066">
    <property type="protein sequence ID" value="PIT61313.1"/>
    <property type="molecule type" value="Genomic_DNA"/>
</dbReference>
<feature type="signal peptide" evidence="1">
    <location>
        <begin position="1"/>
        <end position="22"/>
    </location>
</feature>
<evidence type="ECO:0000313" key="2">
    <source>
        <dbReference type="EMBL" id="PIT61313.1"/>
    </source>
</evidence>
<evidence type="ECO:0000313" key="3">
    <source>
        <dbReference type="Proteomes" id="UP000231094"/>
    </source>
</evidence>
<evidence type="ECO:0000256" key="1">
    <source>
        <dbReference type="SAM" id="SignalP"/>
    </source>
</evidence>
<organism evidence="2 3">
    <name type="scientific">Snodgrassella alvi</name>
    <dbReference type="NCBI Taxonomy" id="1196083"/>
    <lineage>
        <taxon>Bacteria</taxon>
        <taxon>Pseudomonadati</taxon>
        <taxon>Pseudomonadota</taxon>
        <taxon>Betaproteobacteria</taxon>
        <taxon>Neisseriales</taxon>
        <taxon>Neisseriaceae</taxon>
        <taxon>Snodgrassella</taxon>
    </lineage>
</organism>
<dbReference type="Gene3D" id="1.20.120.1490">
    <property type="match status" value="1"/>
</dbReference>
<comment type="caution">
    <text evidence="2">The sequence shown here is derived from an EMBL/GenBank/DDBJ whole genome shotgun (WGS) entry which is preliminary data.</text>
</comment>
<gene>
    <name evidence="2" type="ORF">BHC47_06990</name>
</gene>
<proteinExistence type="predicted"/>
<keyword evidence="1" id="KW-0732">Signal</keyword>
<protein>
    <recommendedName>
        <fullName evidence="4">Periplasmic protein</fullName>
    </recommendedName>
</protein>
<dbReference type="RefSeq" id="WP_157784918.1">
    <property type="nucleotide sequence ID" value="NZ_MEIV01000066.1"/>
</dbReference>
<reference evidence="2 3" key="1">
    <citation type="journal article" date="2017" name="MBio">
        <title>Type VI secretion-mediated competition in the bee gut microbiome.</title>
        <authorList>
            <person name="Steele M.I."/>
            <person name="Kwong W.K."/>
            <person name="Powell J.E."/>
            <person name="Whiteley M."/>
            <person name="Moran N.A."/>
        </authorList>
    </citation>
    <scope>NUCLEOTIDE SEQUENCE [LARGE SCALE GENOMIC DNA]</scope>
    <source>
        <strain evidence="2 3">PEB0171</strain>
    </source>
</reference>
<accession>A0A2N9Y2I1</accession>
<evidence type="ECO:0008006" key="4">
    <source>
        <dbReference type="Google" id="ProtNLM"/>
    </source>
</evidence>